<keyword evidence="6 7" id="KW-0472">Membrane</keyword>
<proteinExistence type="inferred from homology"/>
<comment type="subcellular location">
    <subcellularLocation>
        <location evidence="1">Cell membrane</location>
        <topology evidence="1">Multi-pass membrane protein</topology>
    </subcellularLocation>
</comment>
<name>A0A510JE79_9FUSO</name>
<dbReference type="AlphaFoldDB" id="A0A510JE79"/>
<dbReference type="InterPro" id="IPR002656">
    <property type="entry name" value="Acyl_transf_3_dom"/>
</dbReference>
<dbReference type="EMBL" id="AP019823">
    <property type="protein sequence ID" value="BBM37598.1"/>
    <property type="molecule type" value="Genomic_DNA"/>
</dbReference>
<dbReference type="Pfam" id="PF01757">
    <property type="entry name" value="Acyl_transf_3"/>
    <property type="match status" value="1"/>
</dbReference>
<feature type="transmembrane region" description="Helical" evidence="7">
    <location>
        <begin position="130"/>
        <end position="148"/>
    </location>
</feature>
<gene>
    <name evidence="9" type="ORF">JCM16775_0282</name>
</gene>
<feature type="transmembrane region" description="Helical" evidence="7">
    <location>
        <begin position="32"/>
        <end position="52"/>
    </location>
</feature>
<dbReference type="RefSeq" id="WP_026745217.1">
    <property type="nucleotide sequence ID" value="NZ_AP019823.1"/>
</dbReference>
<dbReference type="PANTHER" id="PTHR40074:SF2">
    <property type="entry name" value="O-ACETYLTRANSFERASE WECH"/>
    <property type="match status" value="1"/>
</dbReference>
<keyword evidence="9" id="KW-0012">Acyltransferase</keyword>
<feature type="transmembrane region" description="Helical" evidence="7">
    <location>
        <begin position="102"/>
        <end position="118"/>
    </location>
</feature>
<evidence type="ECO:0000313" key="9">
    <source>
        <dbReference type="EMBL" id="BBM37598.1"/>
    </source>
</evidence>
<feature type="transmembrane region" description="Helical" evidence="7">
    <location>
        <begin position="186"/>
        <end position="204"/>
    </location>
</feature>
<evidence type="ECO:0000256" key="2">
    <source>
        <dbReference type="ARBA" id="ARBA00007400"/>
    </source>
</evidence>
<reference evidence="9 10" key="1">
    <citation type="submission" date="2019-07" db="EMBL/GenBank/DDBJ databases">
        <title>Complete Genome Sequence of Leptotrichia hofstadii Strain JCM16775.</title>
        <authorList>
            <person name="Watanabe S."/>
            <person name="Cui L."/>
        </authorList>
    </citation>
    <scope>NUCLEOTIDE SEQUENCE [LARGE SCALE GENOMIC DNA]</scope>
    <source>
        <strain evidence="9 10">JCM16775</strain>
    </source>
</reference>
<feature type="transmembrane region" description="Helical" evidence="7">
    <location>
        <begin position="224"/>
        <end position="243"/>
    </location>
</feature>
<organism evidence="9 10">
    <name type="scientific">Leptotrichia hofstadii</name>
    <dbReference type="NCBI Taxonomy" id="157688"/>
    <lineage>
        <taxon>Bacteria</taxon>
        <taxon>Fusobacteriati</taxon>
        <taxon>Fusobacteriota</taxon>
        <taxon>Fusobacteriia</taxon>
        <taxon>Fusobacteriales</taxon>
        <taxon>Leptotrichiaceae</taxon>
        <taxon>Leptotrichia</taxon>
    </lineage>
</organism>
<dbReference type="GO" id="GO:0005886">
    <property type="term" value="C:plasma membrane"/>
    <property type="evidence" value="ECO:0007669"/>
    <property type="project" value="UniProtKB-SubCell"/>
</dbReference>
<protein>
    <submittedName>
        <fullName evidence="9">Acyltransferase</fullName>
    </submittedName>
</protein>
<accession>A0A510JE79</accession>
<dbReference type="PANTHER" id="PTHR40074">
    <property type="entry name" value="O-ACETYLTRANSFERASE WECH"/>
    <property type="match status" value="1"/>
</dbReference>
<feature type="transmembrane region" description="Helical" evidence="7">
    <location>
        <begin position="154"/>
        <end position="174"/>
    </location>
</feature>
<sequence>MAIDIIRIFAFIFIVFLHTLNRQFGVDIWMGGYAVISIGVNLFIMISGYLLLDKTEEAMVFFKKRILNILPLFLVFNIVYIYVGKIPIMPVLKGKVITASHFWYIYMILGLYLLTPWLQKVLKYAEKETFFAVFLWFLYNILNPYFRYFNLAEIPFSNFPLTGFIGYYILGYFVKKYDKKMKKIPFSLIIAVYLLGFSLSFLSAKYVLATTGKRISDFFDKNSLGTFIMTISFFIFWCKFNFAKRNRIVKMIADSTYFAFLVHLIILNSVIRISDEMIFKSAMTIGLSIISGILYNFLKQVSRLILKANK</sequence>
<comment type="similarity">
    <text evidence="2">Belongs to the acyltransferase 3 family.</text>
</comment>
<dbReference type="OrthoDB" id="9810469at2"/>
<keyword evidence="10" id="KW-1185">Reference proteome</keyword>
<evidence type="ECO:0000256" key="5">
    <source>
        <dbReference type="ARBA" id="ARBA00022989"/>
    </source>
</evidence>
<dbReference type="Proteomes" id="UP000321892">
    <property type="component" value="Chromosome"/>
</dbReference>
<evidence type="ECO:0000256" key="4">
    <source>
        <dbReference type="ARBA" id="ARBA00022692"/>
    </source>
</evidence>
<dbReference type="KEGG" id="lhf:JCM16775_0282"/>
<evidence type="ECO:0000256" key="3">
    <source>
        <dbReference type="ARBA" id="ARBA00022475"/>
    </source>
</evidence>
<dbReference type="GO" id="GO:0016413">
    <property type="term" value="F:O-acetyltransferase activity"/>
    <property type="evidence" value="ECO:0007669"/>
    <property type="project" value="TreeGrafter"/>
</dbReference>
<keyword evidence="4 7" id="KW-0812">Transmembrane</keyword>
<feature type="transmembrane region" description="Helical" evidence="7">
    <location>
        <begin position="64"/>
        <end position="82"/>
    </location>
</feature>
<evidence type="ECO:0000256" key="7">
    <source>
        <dbReference type="SAM" id="Phobius"/>
    </source>
</evidence>
<evidence type="ECO:0000256" key="1">
    <source>
        <dbReference type="ARBA" id="ARBA00004651"/>
    </source>
</evidence>
<feature type="transmembrane region" description="Helical" evidence="7">
    <location>
        <begin position="277"/>
        <end position="298"/>
    </location>
</feature>
<keyword evidence="9" id="KW-0808">Transferase</keyword>
<dbReference type="GO" id="GO:0009246">
    <property type="term" value="P:enterobacterial common antigen biosynthetic process"/>
    <property type="evidence" value="ECO:0007669"/>
    <property type="project" value="TreeGrafter"/>
</dbReference>
<keyword evidence="5 7" id="KW-1133">Transmembrane helix</keyword>
<evidence type="ECO:0000259" key="8">
    <source>
        <dbReference type="Pfam" id="PF01757"/>
    </source>
</evidence>
<feature type="domain" description="Acyltransferase 3" evidence="8">
    <location>
        <begin position="2"/>
        <end position="277"/>
    </location>
</feature>
<feature type="transmembrane region" description="Helical" evidence="7">
    <location>
        <begin position="255"/>
        <end position="271"/>
    </location>
</feature>
<evidence type="ECO:0000313" key="10">
    <source>
        <dbReference type="Proteomes" id="UP000321892"/>
    </source>
</evidence>
<keyword evidence="3" id="KW-1003">Cell membrane</keyword>
<evidence type="ECO:0000256" key="6">
    <source>
        <dbReference type="ARBA" id="ARBA00023136"/>
    </source>
</evidence>